<gene>
    <name evidence="2" type="ORF">UFOPK1353_00604</name>
    <name evidence="3" type="ORF">UFOPK1826_00486</name>
    <name evidence="4" type="ORF">UFOPK2292_00125</name>
    <name evidence="5" type="ORF">UFOPK3026_01247</name>
</gene>
<accession>A0A6J6Z6H4</accession>
<dbReference type="Pfam" id="PF13769">
    <property type="entry name" value="Virulence_fact"/>
    <property type="match status" value="1"/>
</dbReference>
<dbReference type="AlphaFoldDB" id="A0A6J6Z6H4"/>
<dbReference type="EMBL" id="CAEZWU010000010">
    <property type="protein sequence ID" value="CAB4658797.1"/>
    <property type="molecule type" value="Genomic_DNA"/>
</dbReference>
<feature type="domain" description="Virulence factor" evidence="1">
    <location>
        <begin position="12"/>
        <end position="94"/>
    </location>
</feature>
<evidence type="ECO:0000313" key="5">
    <source>
        <dbReference type="EMBL" id="CAB4813107.1"/>
    </source>
</evidence>
<dbReference type="InterPro" id="IPR025989">
    <property type="entry name" value="Virulence_F_dom"/>
</dbReference>
<dbReference type="EMBL" id="CAEZUN010000043">
    <property type="protein sequence ID" value="CAB4598405.1"/>
    <property type="molecule type" value="Genomic_DNA"/>
</dbReference>
<proteinExistence type="predicted"/>
<name>A0A6J6Z6H4_9ZZZZ</name>
<dbReference type="EMBL" id="CAFAAP010000213">
    <property type="protein sequence ID" value="CAB4813107.1"/>
    <property type="molecule type" value="Genomic_DNA"/>
</dbReference>
<evidence type="ECO:0000313" key="3">
    <source>
        <dbReference type="EMBL" id="CAB4598405.1"/>
    </source>
</evidence>
<evidence type="ECO:0000259" key="1">
    <source>
        <dbReference type="Pfam" id="PF13769"/>
    </source>
</evidence>
<evidence type="ECO:0000313" key="4">
    <source>
        <dbReference type="EMBL" id="CAB4658797.1"/>
    </source>
</evidence>
<evidence type="ECO:0000313" key="2">
    <source>
        <dbReference type="EMBL" id="CAB4535154.1"/>
    </source>
</evidence>
<sequence length="124" mass="14064">MPRGSNEVIVIMWRDIPAQVNAQAGRERKQVQLSDKFQRAIDRAKRKAHIYTADEDIAQWRRISLPLVGDLAEAAQREADRLDGEYSRERLGRLAFAGGFEADVDNSAISVKELLALEELEENE</sequence>
<organism evidence="5">
    <name type="scientific">freshwater metagenome</name>
    <dbReference type="NCBI Taxonomy" id="449393"/>
    <lineage>
        <taxon>unclassified sequences</taxon>
        <taxon>metagenomes</taxon>
        <taxon>ecological metagenomes</taxon>
    </lineage>
</organism>
<protein>
    <submittedName>
        <fullName evidence="5">Unannotated protein</fullName>
    </submittedName>
</protein>
<dbReference type="EMBL" id="CAEZSE010000081">
    <property type="protein sequence ID" value="CAB4535154.1"/>
    <property type="molecule type" value="Genomic_DNA"/>
</dbReference>
<reference evidence="5" key="1">
    <citation type="submission" date="2020-05" db="EMBL/GenBank/DDBJ databases">
        <authorList>
            <person name="Chiriac C."/>
            <person name="Salcher M."/>
            <person name="Ghai R."/>
            <person name="Kavagutti S V."/>
        </authorList>
    </citation>
    <scope>NUCLEOTIDE SEQUENCE</scope>
</reference>